<accession>A0AAN6JWL2</accession>
<dbReference type="Proteomes" id="UP001176517">
    <property type="component" value="Unassembled WGS sequence"/>
</dbReference>
<feature type="compositionally biased region" description="Polar residues" evidence="1">
    <location>
        <begin position="566"/>
        <end position="592"/>
    </location>
</feature>
<protein>
    <submittedName>
        <fullName evidence="2">Uncharacterized protein</fullName>
    </submittedName>
</protein>
<feature type="compositionally biased region" description="Low complexity" evidence="1">
    <location>
        <begin position="151"/>
        <end position="161"/>
    </location>
</feature>
<organism evidence="2 3">
    <name type="scientific">Tilletia horrida</name>
    <dbReference type="NCBI Taxonomy" id="155126"/>
    <lineage>
        <taxon>Eukaryota</taxon>
        <taxon>Fungi</taxon>
        <taxon>Dikarya</taxon>
        <taxon>Basidiomycota</taxon>
        <taxon>Ustilaginomycotina</taxon>
        <taxon>Exobasidiomycetes</taxon>
        <taxon>Tilletiales</taxon>
        <taxon>Tilletiaceae</taxon>
        <taxon>Tilletia</taxon>
    </lineage>
</organism>
<name>A0AAN6JWL2_9BASI</name>
<feature type="region of interest" description="Disordered" evidence="1">
    <location>
        <begin position="566"/>
        <end position="603"/>
    </location>
</feature>
<evidence type="ECO:0000313" key="2">
    <source>
        <dbReference type="EMBL" id="KAK0556960.1"/>
    </source>
</evidence>
<keyword evidence="3" id="KW-1185">Reference proteome</keyword>
<feature type="compositionally biased region" description="Polar residues" evidence="1">
    <location>
        <begin position="762"/>
        <end position="778"/>
    </location>
</feature>
<feature type="compositionally biased region" description="Low complexity" evidence="1">
    <location>
        <begin position="124"/>
        <end position="137"/>
    </location>
</feature>
<feature type="region of interest" description="Disordered" evidence="1">
    <location>
        <begin position="762"/>
        <end position="785"/>
    </location>
</feature>
<feature type="compositionally biased region" description="Acidic residues" evidence="1">
    <location>
        <begin position="686"/>
        <end position="705"/>
    </location>
</feature>
<evidence type="ECO:0000313" key="3">
    <source>
        <dbReference type="Proteomes" id="UP001176517"/>
    </source>
</evidence>
<comment type="caution">
    <text evidence="2">The sequence shown here is derived from an EMBL/GenBank/DDBJ whole genome shotgun (WGS) entry which is preliminary data.</text>
</comment>
<feature type="region of interest" description="Disordered" evidence="1">
    <location>
        <begin position="69"/>
        <end position="99"/>
    </location>
</feature>
<dbReference type="EMBL" id="JAPDMZ010000009">
    <property type="protein sequence ID" value="KAK0556960.1"/>
    <property type="molecule type" value="Genomic_DNA"/>
</dbReference>
<feature type="region of interest" description="Disordered" evidence="1">
    <location>
        <begin position="676"/>
        <end position="706"/>
    </location>
</feature>
<gene>
    <name evidence="2" type="ORF">OC846_000804</name>
</gene>
<feature type="region of interest" description="Disordered" evidence="1">
    <location>
        <begin position="124"/>
        <end position="174"/>
    </location>
</feature>
<dbReference type="AlphaFoldDB" id="A0AAN6JWL2"/>
<reference evidence="2" key="1">
    <citation type="journal article" date="2023" name="PhytoFront">
        <title>Draft Genome Resources of Seven Strains of Tilletia horrida, Causal Agent of Kernel Smut of Rice.</title>
        <authorList>
            <person name="Khanal S."/>
            <person name="Antony Babu S."/>
            <person name="Zhou X.G."/>
        </authorList>
    </citation>
    <scope>NUCLEOTIDE SEQUENCE</scope>
    <source>
        <strain evidence="2">TX6</strain>
    </source>
</reference>
<proteinExistence type="predicted"/>
<evidence type="ECO:0000256" key="1">
    <source>
        <dbReference type="SAM" id="MobiDB-lite"/>
    </source>
</evidence>
<feature type="compositionally biased region" description="Polar residues" evidence="1">
    <location>
        <begin position="70"/>
        <end position="98"/>
    </location>
</feature>
<sequence>MKTLRKSQTLAILAAGNGLQWRRSDSDMTESTSNEDLGSRSVLSTILCYTCLSREQPDSEEDDAFLKQINRPTISKPQVTGSNSDSSIGSTKYSSSVAPSLPPLECETVHITFRRDILLASPSSWSSGADPSGASPSRFGLWQDLIPTPPERSSSRTSASRPVRRGMFTAESRQDLRHAGLGLHSYHRHRPRSASGSSLTSNFGRASILPTAIQHAFSQDLDLADTFSPVQPRVTHRCNSILALQDAMSCKDTIAPPRSSAHLQACLEMSLPSPPPPALVQEKQPWSSQSHGLQSGWPCNALSAISSTDTLVTSTIFRKDSSSASTDQKYDPFDDCHASGTEQEPALLDVALTPPPSFTACLKLDSDFSPSFTIEAISPPGSPITSDTKNPFSGFGQAPLTPATFNTFETSGTPLMDRFPRVETPVDRDDGEQQKSLSLPKTSCNLPHVVVQKHDPAFLSPNWASPRIQDDSNEAVDIQGSIDSKLSTPRCRMGMIQTSLSSSTSWLLRTAIQASSPGEDIKDLTDISLVDQTATEGMNTRSVDLRNFKEALGRLQAAVNVPLTRQSFDGNGCTSGNPPPIGSSNEAASFSDANKRPKTKTKSKTALNSLLQQLGMQPFTPPLPANEQFDAAEAVAAEWAARCRRSLCKAVYKSGLSPGSLVESVVPDDTPILAPAEHFDMTDQSSDGENEESDDDEGEEDDENESVIAQVTSLHNSLAAPGFDSPAPSFNFSVCQDTPTLDDFPYTLAALAALRKPRHSNVSTAPRWSTIPRSSSDPTAGRRDSTATIGLGLATPALEHVPDASLPTARRPELRASSGADSIFELYGGSAIMTPKLGSRPMTFLRRANSDASLSTVRSARTSMRRSMAAASIALTPSSDIWAEEERLFGATYRASGNSFATWAQWRSEPPRCPPPACPLPPLPDLPSRYSLLVRPMSRTLL</sequence>